<evidence type="ECO:0000256" key="7">
    <source>
        <dbReference type="ARBA" id="ARBA00023163"/>
    </source>
</evidence>
<evidence type="ECO:0000256" key="3">
    <source>
        <dbReference type="ARBA" id="ARBA00022723"/>
    </source>
</evidence>
<dbReference type="GO" id="GO:0008270">
    <property type="term" value="F:zinc ion binding"/>
    <property type="evidence" value="ECO:0007669"/>
    <property type="project" value="UniProtKB-KW"/>
</dbReference>
<dbReference type="InParanoid" id="A0A067MRU0"/>
<dbReference type="OrthoDB" id="2527864at2759"/>
<evidence type="ECO:0000256" key="6">
    <source>
        <dbReference type="ARBA" id="ARBA00023015"/>
    </source>
</evidence>
<keyword evidence="6" id="KW-0805">Transcription regulation</keyword>
<gene>
    <name evidence="10" type="ORF">BOTBODRAFT_512433</name>
</gene>
<dbReference type="CDD" id="cd00043">
    <property type="entry name" value="CYCLIN_SF"/>
    <property type="match status" value="1"/>
</dbReference>
<dbReference type="GO" id="GO:0070897">
    <property type="term" value="P:transcription preinitiation complex assembly"/>
    <property type="evidence" value="ECO:0007669"/>
    <property type="project" value="InterPro"/>
</dbReference>
<dbReference type="Gene3D" id="1.10.472.10">
    <property type="entry name" value="Cyclin-like"/>
    <property type="match status" value="1"/>
</dbReference>
<keyword evidence="8" id="KW-0539">Nucleus</keyword>
<keyword evidence="3" id="KW-0479">Metal-binding</keyword>
<evidence type="ECO:0000256" key="1">
    <source>
        <dbReference type="ARBA" id="ARBA00004123"/>
    </source>
</evidence>
<keyword evidence="4" id="KW-0863">Zinc-finger</keyword>
<comment type="similarity">
    <text evidence="2">Belongs to the TFIIB family.</text>
</comment>
<reference evidence="11" key="1">
    <citation type="journal article" date="2014" name="Proc. Natl. Acad. Sci. U.S.A.">
        <title>Extensive sampling of basidiomycete genomes demonstrates inadequacy of the white-rot/brown-rot paradigm for wood decay fungi.</title>
        <authorList>
            <person name="Riley R."/>
            <person name="Salamov A.A."/>
            <person name="Brown D.W."/>
            <person name="Nagy L.G."/>
            <person name="Floudas D."/>
            <person name="Held B.W."/>
            <person name="Levasseur A."/>
            <person name="Lombard V."/>
            <person name="Morin E."/>
            <person name="Otillar R."/>
            <person name="Lindquist E.A."/>
            <person name="Sun H."/>
            <person name="LaButti K.M."/>
            <person name="Schmutz J."/>
            <person name="Jabbour D."/>
            <person name="Luo H."/>
            <person name="Baker S.E."/>
            <person name="Pisabarro A.G."/>
            <person name="Walton J.D."/>
            <person name="Blanchette R.A."/>
            <person name="Henrissat B."/>
            <person name="Martin F."/>
            <person name="Cullen D."/>
            <person name="Hibbett D.S."/>
            <person name="Grigoriev I.V."/>
        </authorList>
    </citation>
    <scope>NUCLEOTIDE SEQUENCE [LARGE SCALE GENOMIC DNA]</scope>
    <source>
        <strain evidence="11">FD-172 SS1</strain>
    </source>
</reference>
<dbReference type="GO" id="GO:0001006">
    <property type="term" value="F:RNA polymerase III type 3 promoter sequence-specific DNA binding"/>
    <property type="evidence" value="ECO:0007669"/>
    <property type="project" value="TreeGrafter"/>
</dbReference>
<sequence>MSACQSCGAQTVYVPETFSEICISCGSLSDASQVQLYTPEIPGEGSSWYAGPSMLRTVRGGRMLAGQESKEMRDRRKRLALHNTIQNLLTRLSHSGLAPRAINLFDLAMKKGGYRWGKKATLVAGASMAIAMRELNKGETLDSLASLMSVSPISLSRIFLQVKLHTNVSLPPTDVILFFQPLLNLIKKLIAEPTSAIPSNLRDYLSEVSLSAILSLATSLAVIAGEIKLADQRRTPPVACAILLVAFEGETAKAMPSLDTMVAWLVNQEIVKATKLTIMERYREVGRLLDDCKRRLPWFEQTTQSRKRKGAASGKEKKLAAVDRVDNARWVKDVITFQEDLWKSEHAKANPEPGDSDDEDQSETASTLSGLMSPGPSGSSSSQPTKRRRTDEGESAELRHRPAAYVYAYPERHPRYKKGIKVASTSLLALESHSATGKIPALIPGNAPEETQSFRSHLLSASFLPTAAPPTRLALLAAAKGEGAIEDDELFEEGELEGFIRDETEVEEIRQIRGEEWSGDWEDDDKLLGGVDEDTRVLRLSPDDTSEPLTGATSGTAGGEEVIGEWRELSPGANAHDYAAFDTFDDADW</sequence>
<dbReference type="PANTHER" id="PTHR11618:SF4">
    <property type="entry name" value="TRANSCRIPTION FACTOR IIIB 90 KDA SUBUNIT"/>
    <property type="match status" value="1"/>
</dbReference>
<comment type="subcellular location">
    <subcellularLocation>
        <location evidence="1">Nucleus</location>
    </subcellularLocation>
</comment>
<evidence type="ECO:0000313" key="10">
    <source>
        <dbReference type="EMBL" id="KDQ18458.1"/>
    </source>
</evidence>
<feature type="compositionally biased region" description="Basic and acidic residues" evidence="9">
    <location>
        <begin position="389"/>
        <end position="399"/>
    </location>
</feature>
<feature type="region of interest" description="Disordered" evidence="9">
    <location>
        <begin position="537"/>
        <end position="560"/>
    </location>
</feature>
<organism evidence="10 11">
    <name type="scientific">Botryobasidium botryosum (strain FD-172 SS1)</name>
    <dbReference type="NCBI Taxonomy" id="930990"/>
    <lineage>
        <taxon>Eukaryota</taxon>
        <taxon>Fungi</taxon>
        <taxon>Dikarya</taxon>
        <taxon>Basidiomycota</taxon>
        <taxon>Agaricomycotina</taxon>
        <taxon>Agaricomycetes</taxon>
        <taxon>Cantharellales</taxon>
        <taxon>Botryobasidiaceae</taxon>
        <taxon>Botryobasidium</taxon>
    </lineage>
</organism>
<protein>
    <submittedName>
        <fullName evidence="10">Uncharacterized protein</fullName>
    </submittedName>
</protein>
<dbReference type="GO" id="GO:0000995">
    <property type="term" value="F:RNA polymerase III general transcription initiation factor activity"/>
    <property type="evidence" value="ECO:0007669"/>
    <property type="project" value="TreeGrafter"/>
</dbReference>
<evidence type="ECO:0000313" key="11">
    <source>
        <dbReference type="Proteomes" id="UP000027195"/>
    </source>
</evidence>
<evidence type="ECO:0000256" key="9">
    <source>
        <dbReference type="SAM" id="MobiDB-lite"/>
    </source>
</evidence>
<dbReference type="HOGENOM" id="CLU_030895_0_0_1"/>
<dbReference type="GO" id="GO:0097550">
    <property type="term" value="C:transcription preinitiation complex"/>
    <property type="evidence" value="ECO:0007669"/>
    <property type="project" value="TreeGrafter"/>
</dbReference>
<accession>A0A067MRU0</accession>
<dbReference type="InterPro" id="IPR036915">
    <property type="entry name" value="Cyclin-like_sf"/>
</dbReference>
<dbReference type="GO" id="GO:0000126">
    <property type="term" value="C:transcription factor TFIIIB complex"/>
    <property type="evidence" value="ECO:0007669"/>
    <property type="project" value="TreeGrafter"/>
</dbReference>
<name>A0A067MRU0_BOTB1</name>
<evidence type="ECO:0000256" key="5">
    <source>
        <dbReference type="ARBA" id="ARBA00022833"/>
    </source>
</evidence>
<dbReference type="PANTHER" id="PTHR11618">
    <property type="entry name" value="TRANSCRIPTION INITIATION FACTOR IIB-RELATED"/>
    <property type="match status" value="1"/>
</dbReference>
<dbReference type="AlphaFoldDB" id="A0A067MRU0"/>
<feature type="region of interest" description="Disordered" evidence="9">
    <location>
        <begin position="344"/>
        <end position="399"/>
    </location>
</feature>
<feature type="compositionally biased region" description="Low complexity" evidence="9">
    <location>
        <begin position="366"/>
        <end position="384"/>
    </location>
</feature>
<keyword evidence="11" id="KW-1185">Reference proteome</keyword>
<evidence type="ECO:0000256" key="2">
    <source>
        <dbReference type="ARBA" id="ARBA00010857"/>
    </source>
</evidence>
<dbReference type="SUPFAM" id="SSF47954">
    <property type="entry name" value="Cyclin-like"/>
    <property type="match status" value="1"/>
</dbReference>
<dbReference type="InterPro" id="IPR000812">
    <property type="entry name" value="TFIIB"/>
</dbReference>
<dbReference type="EMBL" id="KL198021">
    <property type="protein sequence ID" value="KDQ18458.1"/>
    <property type="molecule type" value="Genomic_DNA"/>
</dbReference>
<proteinExistence type="inferred from homology"/>
<dbReference type="STRING" id="930990.A0A067MRU0"/>
<evidence type="ECO:0000256" key="8">
    <source>
        <dbReference type="ARBA" id="ARBA00023242"/>
    </source>
</evidence>
<keyword evidence="7" id="KW-0804">Transcription</keyword>
<evidence type="ECO:0000256" key="4">
    <source>
        <dbReference type="ARBA" id="ARBA00022771"/>
    </source>
</evidence>
<dbReference type="GO" id="GO:0005634">
    <property type="term" value="C:nucleus"/>
    <property type="evidence" value="ECO:0007669"/>
    <property type="project" value="UniProtKB-SubCell"/>
</dbReference>
<keyword evidence="5" id="KW-0862">Zinc</keyword>
<dbReference type="Proteomes" id="UP000027195">
    <property type="component" value="Unassembled WGS sequence"/>
</dbReference>